<proteinExistence type="predicted"/>
<keyword evidence="1" id="KW-0479">Metal-binding</keyword>
<accession>A0A1R2C7Y9</accession>
<dbReference type="SMART" id="SM00184">
    <property type="entry name" value="RING"/>
    <property type="match status" value="1"/>
</dbReference>
<dbReference type="SUPFAM" id="SSF57850">
    <property type="entry name" value="RING/U-box"/>
    <property type="match status" value="1"/>
</dbReference>
<evidence type="ECO:0000256" key="4">
    <source>
        <dbReference type="PROSITE-ProRule" id="PRU00175"/>
    </source>
</evidence>
<dbReference type="GO" id="GO:0008270">
    <property type="term" value="F:zinc ion binding"/>
    <property type="evidence" value="ECO:0007669"/>
    <property type="project" value="UniProtKB-KW"/>
</dbReference>
<evidence type="ECO:0000313" key="6">
    <source>
        <dbReference type="EMBL" id="OMJ85080.1"/>
    </source>
</evidence>
<protein>
    <recommendedName>
        <fullName evidence="5">RING-type domain-containing protein</fullName>
    </recommendedName>
</protein>
<dbReference type="Proteomes" id="UP000187209">
    <property type="component" value="Unassembled WGS sequence"/>
</dbReference>
<name>A0A1R2C7Y9_9CILI</name>
<evidence type="ECO:0000259" key="5">
    <source>
        <dbReference type="PROSITE" id="PS50089"/>
    </source>
</evidence>
<feature type="domain" description="RING-type" evidence="5">
    <location>
        <begin position="5"/>
        <end position="49"/>
    </location>
</feature>
<dbReference type="InterPro" id="IPR013083">
    <property type="entry name" value="Znf_RING/FYVE/PHD"/>
</dbReference>
<gene>
    <name evidence="6" type="ORF">SteCoe_13665</name>
</gene>
<evidence type="ECO:0000313" key="7">
    <source>
        <dbReference type="Proteomes" id="UP000187209"/>
    </source>
</evidence>
<evidence type="ECO:0000256" key="1">
    <source>
        <dbReference type="ARBA" id="ARBA00022723"/>
    </source>
</evidence>
<comment type="caution">
    <text evidence="6">The sequence shown here is derived from an EMBL/GenBank/DDBJ whole genome shotgun (WGS) entry which is preliminary data.</text>
</comment>
<dbReference type="AlphaFoldDB" id="A0A1R2C7Y9"/>
<keyword evidence="7" id="KW-1185">Reference proteome</keyword>
<dbReference type="InterPro" id="IPR001841">
    <property type="entry name" value="Znf_RING"/>
</dbReference>
<dbReference type="PROSITE" id="PS00518">
    <property type="entry name" value="ZF_RING_1"/>
    <property type="match status" value="1"/>
</dbReference>
<dbReference type="InterPro" id="IPR017907">
    <property type="entry name" value="Znf_RING_CS"/>
</dbReference>
<keyword evidence="3" id="KW-0862">Zinc</keyword>
<dbReference type="PROSITE" id="PS50089">
    <property type="entry name" value="ZF_RING_2"/>
    <property type="match status" value="1"/>
</dbReference>
<dbReference type="EMBL" id="MPUH01000248">
    <property type="protein sequence ID" value="OMJ85080.1"/>
    <property type="molecule type" value="Genomic_DNA"/>
</dbReference>
<dbReference type="Pfam" id="PF14634">
    <property type="entry name" value="zf-RING_5"/>
    <property type="match status" value="1"/>
</dbReference>
<dbReference type="OrthoDB" id="5800423at2759"/>
<evidence type="ECO:0000256" key="3">
    <source>
        <dbReference type="ARBA" id="ARBA00022833"/>
    </source>
</evidence>
<sequence>MQTTCLYCLETFNSSDKKPFKLECNHTFCDSCIKQLKLYLFPQVCPIDNIKVDFSKLQLCENILNHINSICSLHSLELTILCKNHHILLCSICAQTHSGCLIVEGKYEKLKENISSTISQSRTKAHQLSLDSIQFSNCCHQDDFQWLLHDCQESSSKYQLMLDTQLSKDLNIKENSNEIQSSYEYILSLIPDKYKRSTPLVSKSSKESKISNEVIPLVSKSSKESKISNESFLPFFTEEEKALAFLNLKSNGIVAFNEEYIAGCCIVHREINMIRNEGYESMKYFKVAKIHKETEKAFIVFFENCQKIPWILYGVGIGRPADDSGYVYIRELSVSFEGKMTTYNDFSIEYDPKQITKLFFLTEIIFMPSSSSVNIFIDISGKNHYMFCVPVLDNYVRPLDANNEVYNHDFPILHLLIGTNI</sequence>
<organism evidence="6 7">
    <name type="scientific">Stentor coeruleus</name>
    <dbReference type="NCBI Taxonomy" id="5963"/>
    <lineage>
        <taxon>Eukaryota</taxon>
        <taxon>Sar</taxon>
        <taxon>Alveolata</taxon>
        <taxon>Ciliophora</taxon>
        <taxon>Postciliodesmatophora</taxon>
        <taxon>Heterotrichea</taxon>
        <taxon>Heterotrichida</taxon>
        <taxon>Stentoridae</taxon>
        <taxon>Stentor</taxon>
    </lineage>
</organism>
<dbReference type="Gene3D" id="3.30.40.10">
    <property type="entry name" value="Zinc/RING finger domain, C3HC4 (zinc finger)"/>
    <property type="match status" value="1"/>
</dbReference>
<reference evidence="6 7" key="1">
    <citation type="submission" date="2016-11" db="EMBL/GenBank/DDBJ databases">
        <title>The macronuclear genome of Stentor coeruleus: a giant cell with tiny introns.</title>
        <authorList>
            <person name="Slabodnick M."/>
            <person name="Ruby J.G."/>
            <person name="Reiff S.B."/>
            <person name="Swart E.C."/>
            <person name="Gosai S."/>
            <person name="Prabakaran S."/>
            <person name="Witkowska E."/>
            <person name="Larue G.E."/>
            <person name="Fisher S."/>
            <person name="Freeman R.M."/>
            <person name="Gunawardena J."/>
            <person name="Chu W."/>
            <person name="Stover N.A."/>
            <person name="Gregory B.D."/>
            <person name="Nowacki M."/>
            <person name="Derisi J."/>
            <person name="Roy S.W."/>
            <person name="Marshall W.F."/>
            <person name="Sood P."/>
        </authorList>
    </citation>
    <scope>NUCLEOTIDE SEQUENCE [LARGE SCALE GENOMIC DNA]</scope>
    <source>
        <strain evidence="6">WM001</strain>
    </source>
</reference>
<keyword evidence="2 4" id="KW-0863">Zinc-finger</keyword>
<evidence type="ECO:0000256" key="2">
    <source>
        <dbReference type="ARBA" id="ARBA00022771"/>
    </source>
</evidence>